<proteinExistence type="predicted"/>
<sequence>MFCHIFFIRNSKFHRSLLTICNRILTVQHTNIKKTHTSLSEQHFLSQFSSELFIRIPIPLCSILFRQYRKICLVPSSSSSTFILYIKMRNVV</sequence>
<protein>
    <submittedName>
        <fullName evidence="1">Uncharacterized protein</fullName>
    </submittedName>
</protein>
<gene>
    <name evidence="1" type="ORF">DERP_005896</name>
</gene>
<keyword evidence="2" id="KW-1185">Reference proteome</keyword>
<evidence type="ECO:0000313" key="2">
    <source>
        <dbReference type="Proteomes" id="UP000887458"/>
    </source>
</evidence>
<reference evidence="1 2" key="2">
    <citation type="journal article" date="2022" name="Mol. Biol. Evol.">
        <title>Comparative Genomics Reveals Insights into the Divergent Evolution of Astigmatic Mites and Household Pest Adaptations.</title>
        <authorList>
            <person name="Xiong Q."/>
            <person name="Wan A.T."/>
            <person name="Liu X."/>
            <person name="Fung C.S."/>
            <person name="Xiao X."/>
            <person name="Malainual N."/>
            <person name="Hou J."/>
            <person name="Wang L."/>
            <person name="Wang M."/>
            <person name="Yang K.Y."/>
            <person name="Cui Y."/>
            <person name="Leung E.L."/>
            <person name="Nong W."/>
            <person name="Shin S.K."/>
            <person name="Au S.W."/>
            <person name="Jeong K.Y."/>
            <person name="Chew F.T."/>
            <person name="Hui J.H."/>
            <person name="Leung T.F."/>
            <person name="Tungtrongchitr A."/>
            <person name="Zhong N."/>
            <person name="Liu Z."/>
            <person name="Tsui S.K."/>
        </authorList>
    </citation>
    <scope>NUCLEOTIDE SEQUENCE [LARGE SCALE GENOMIC DNA]</scope>
    <source>
        <strain evidence="1">Derp</strain>
    </source>
</reference>
<organism evidence="1 2">
    <name type="scientific">Dermatophagoides pteronyssinus</name>
    <name type="common">European house dust mite</name>
    <dbReference type="NCBI Taxonomy" id="6956"/>
    <lineage>
        <taxon>Eukaryota</taxon>
        <taxon>Metazoa</taxon>
        <taxon>Ecdysozoa</taxon>
        <taxon>Arthropoda</taxon>
        <taxon>Chelicerata</taxon>
        <taxon>Arachnida</taxon>
        <taxon>Acari</taxon>
        <taxon>Acariformes</taxon>
        <taxon>Sarcoptiformes</taxon>
        <taxon>Astigmata</taxon>
        <taxon>Psoroptidia</taxon>
        <taxon>Analgoidea</taxon>
        <taxon>Pyroglyphidae</taxon>
        <taxon>Dermatophagoidinae</taxon>
        <taxon>Dermatophagoides</taxon>
    </lineage>
</organism>
<dbReference type="Proteomes" id="UP000887458">
    <property type="component" value="Unassembled WGS sequence"/>
</dbReference>
<comment type="caution">
    <text evidence="1">The sequence shown here is derived from an EMBL/GenBank/DDBJ whole genome shotgun (WGS) entry which is preliminary data.</text>
</comment>
<reference evidence="1 2" key="1">
    <citation type="journal article" date="2018" name="J. Allergy Clin. Immunol.">
        <title>High-quality assembly of Dermatophagoides pteronyssinus genome and transcriptome reveals a wide range of novel allergens.</title>
        <authorList>
            <person name="Liu X.Y."/>
            <person name="Yang K.Y."/>
            <person name="Wang M.Q."/>
            <person name="Kwok J.S."/>
            <person name="Zeng X."/>
            <person name="Yang Z."/>
            <person name="Xiao X.J."/>
            <person name="Lau C.P."/>
            <person name="Li Y."/>
            <person name="Huang Z.M."/>
            <person name="Ba J.G."/>
            <person name="Yim A.K."/>
            <person name="Ouyang C.Y."/>
            <person name="Ngai S.M."/>
            <person name="Chan T.F."/>
            <person name="Leung E.L."/>
            <person name="Liu L."/>
            <person name="Liu Z.G."/>
            <person name="Tsui S.K."/>
        </authorList>
    </citation>
    <scope>NUCLEOTIDE SEQUENCE [LARGE SCALE GENOMIC DNA]</scope>
    <source>
        <strain evidence="1">Derp</strain>
    </source>
</reference>
<name>A0ABQ8J9V3_DERPT</name>
<dbReference type="EMBL" id="NJHN03000060">
    <property type="protein sequence ID" value="KAH9419384.1"/>
    <property type="molecule type" value="Genomic_DNA"/>
</dbReference>
<accession>A0ABQ8J9V3</accession>
<evidence type="ECO:0000313" key="1">
    <source>
        <dbReference type="EMBL" id="KAH9419384.1"/>
    </source>
</evidence>